<comment type="caution">
    <text evidence="3">The sequence shown here is derived from an EMBL/GenBank/DDBJ whole genome shotgun (WGS) entry which is preliminary data.</text>
</comment>
<evidence type="ECO:0000313" key="3">
    <source>
        <dbReference type="EMBL" id="GGL34778.1"/>
    </source>
</evidence>
<organism evidence="3 4">
    <name type="scientific">Halarchaeum grantii</name>
    <dbReference type="NCBI Taxonomy" id="1193105"/>
    <lineage>
        <taxon>Archaea</taxon>
        <taxon>Methanobacteriati</taxon>
        <taxon>Methanobacteriota</taxon>
        <taxon>Stenosarchaea group</taxon>
        <taxon>Halobacteria</taxon>
        <taxon>Halobacteriales</taxon>
        <taxon>Halobacteriaceae</taxon>
    </lineage>
</organism>
<evidence type="ECO:0008006" key="5">
    <source>
        <dbReference type="Google" id="ProtNLM"/>
    </source>
</evidence>
<name>A0A830F2Q2_9EURY</name>
<keyword evidence="2" id="KW-0472">Membrane</keyword>
<feature type="transmembrane region" description="Helical" evidence="2">
    <location>
        <begin position="204"/>
        <end position="227"/>
    </location>
</feature>
<protein>
    <recommendedName>
        <fullName evidence="5">PGF-CTERM protein</fullName>
    </recommendedName>
</protein>
<sequence length="231" mass="22514">MPSSDLDPVRVALVGAFVVALLAAALVGPSGAASPSGAAADASATPTVRVANAELAANGTATADVVLTEAPEGLAGFALDVRVAGDAARISNASYPDTFGLTTDPAIGDDGRRVTVEAADLRERVQPGASDVVLATVELSGVAPGAVNLSVEPRQFDADGGAAVEPATDAGTVTVRDSERADDGSSASAADAPTSGSTGTSIPLLTTAVGGAVVAAVVALLAVFALVRRRV</sequence>
<keyword evidence="2" id="KW-1133">Transmembrane helix</keyword>
<dbReference type="RefSeq" id="WP_188882932.1">
    <property type="nucleotide sequence ID" value="NZ_BMPF01000002.1"/>
</dbReference>
<evidence type="ECO:0000313" key="4">
    <source>
        <dbReference type="Proteomes" id="UP000628840"/>
    </source>
</evidence>
<keyword evidence="4" id="KW-1185">Reference proteome</keyword>
<reference evidence="3 4" key="1">
    <citation type="journal article" date="2019" name="Int. J. Syst. Evol. Microbiol.">
        <title>The Global Catalogue of Microorganisms (GCM) 10K type strain sequencing project: providing services to taxonomists for standard genome sequencing and annotation.</title>
        <authorList>
            <consortium name="The Broad Institute Genomics Platform"/>
            <consortium name="The Broad Institute Genome Sequencing Center for Infectious Disease"/>
            <person name="Wu L."/>
            <person name="Ma J."/>
        </authorList>
    </citation>
    <scope>NUCLEOTIDE SEQUENCE [LARGE SCALE GENOMIC DNA]</scope>
    <source>
        <strain evidence="3 4">JCM 19585</strain>
    </source>
</reference>
<accession>A0A830F2Q2</accession>
<gene>
    <name evidence="3" type="ORF">GCM10009037_18000</name>
</gene>
<proteinExistence type="predicted"/>
<keyword evidence="2" id="KW-0812">Transmembrane</keyword>
<feature type="compositionally biased region" description="Low complexity" evidence="1">
    <location>
        <begin position="184"/>
        <end position="199"/>
    </location>
</feature>
<evidence type="ECO:0000256" key="2">
    <source>
        <dbReference type="SAM" id="Phobius"/>
    </source>
</evidence>
<dbReference type="Proteomes" id="UP000628840">
    <property type="component" value="Unassembled WGS sequence"/>
</dbReference>
<dbReference type="OrthoDB" id="205091at2157"/>
<dbReference type="EMBL" id="BMPF01000002">
    <property type="protein sequence ID" value="GGL34778.1"/>
    <property type="molecule type" value="Genomic_DNA"/>
</dbReference>
<feature type="region of interest" description="Disordered" evidence="1">
    <location>
        <begin position="159"/>
        <end position="199"/>
    </location>
</feature>
<dbReference type="AlphaFoldDB" id="A0A830F2Q2"/>
<evidence type="ECO:0000256" key="1">
    <source>
        <dbReference type="SAM" id="MobiDB-lite"/>
    </source>
</evidence>